<evidence type="ECO:0000313" key="2">
    <source>
        <dbReference type="EnsemblPlants" id="Solyc11g064805.1.1"/>
    </source>
</evidence>
<reference evidence="2" key="1">
    <citation type="journal article" date="2012" name="Nature">
        <title>The tomato genome sequence provides insights into fleshy fruit evolution.</title>
        <authorList>
            <consortium name="Tomato Genome Consortium"/>
        </authorList>
    </citation>
    <scope>NUCLEOTIDE SEQUENCE [LARGE SCALE GENOMIC DNA]</scope>
    <source>
        <strain evidence="2">cv. Heinz 1706</strain>
    </source>
</reference>
<dbReference type="InParanoid" id="A0A3Q7IXR6"/>
<protein>
    <recommendedName>
        <fullName evidence="1">Aminotransferase-like plant mobile domain-containing protein</fullName>
    </recommendedName>
</protein>
<evidence type="ECO:0000259" key="1">
    <source>
        <dbReference type="Pfam" id="PF10536"/>
    </source>
</evidence>
<dbReference type="AlphaFoldDB" id="A0A3Q7IXR6"/>
<evidence type="ECO:0000313" key="3">
    <source>
        <dbReference type="Proteomes" id="UP000004994"/>
    </source>
</evidence>
<dbReference type="InterPro" id="IPR044824">
    <property type="entry name" value="MAIN-like"/>
</dbReference>
<dbReference type="EnsemblPlants" id="Solyc11g064805.1.1">
    <property type="protein sequence ID" value="Solyc11g064805.1.1"/>
    <property type="gene ID" value="Solyc11g064805.1"/>
</dbReference>
<dbReference type="PANTHER" id="PTHR46033">
    <property type="entry name" value="PROTEIN MAIN-LIKE 2"/>
    <property type="match status" value="1"/>
</dbReference>
<keyword evidence="3" id="KW-1185">Reference proteome</keyword>
<accession>A0A3Q7IXR6</accession>
<proteinExistence type="predicted"/>
<reference evidence="2" key="2">
    <citation type="submission" date="2019-01" db="UniProtKB">
        <authorList>
            <consortium name="EnsemblPlants"/>
        </authorList>
    </citation>
    <scope>IDENTIFICATION</scope>
    <source>
        <strain evidence="2">cv. Heinz 1706</strain>
    </source>
</reference>
<organism evidence="2">
    <name type="scientific">Solanum lycopersicum</name>
    <name type="common">Tomato</name>
    <name type="synonym">Lycopersicon esculentum</name>
    <dbReference type="NCBI Taxonomy" id="4081"/>
    <lineage>
        <taxon>Eukaryota</taxon>
        <taxon>Viridiplantae</taxon>
        <taxon>Streptophyta</taxon>
        <taxon>Embryophyta</taxon>
        <taxon>Tracheophyta</taxon>
        <taxon>Spermatophyta</taxon>
        <taxon>Magnoliopsida</taxon>
        <taxon>eudicotyledons</taxon>
        <taxon>Gunneridae</taxon>
        <taxon>Pentapetalae</taxon>
        <taxon>asterids</taxon>
        <taxon>lamiids</taxon>
        <taxon>Solanales</taxon>
        <taxon>Solanaceae</taxon>
        <taxon>Solanoideae</taxon>
        <taxon>Solaneae</taxon>
        <taxon>Solanum</taxon>
        <taxon>Solanum subgen. Lycopersicon</taxon>
    </lineage>
</organism>
<dbReference type="PaxDb" id="4081-Solyc11g064820.1.1"/>
<name>A0A3Q7IXR6_SOLLC</name>
<dbReference type="Proteomes" id="UP000004994">
    <property type="component" value="Chromosome 11"/>
</dbReference>
<dbReference type="Gramene" id="Solyc11g064805.1.1">
    <property type="protein sequence ID" value="Solyc11g064805.1.1"/>
    <property type="gene ID" value="Solyc11g064805.1"/>
</dbReference>
<dbReference type="Pfam" id="PF10536">
    <property type="entry name" value="PMD"/>
    <property type="match status" value="1"/>
</dbReference>
<dbReference type="InterPro" id="IPR019557">
    <property type="entry name" value="AminoTfrase-like_pln_mobile"/>
</dbReference>
<sequence length="109" mass="12538">MHPSNVYVRPGPVEYDALKIQVHHRFEEIWNWRFKEILDVGCVSYDSELISALIEKWRPETHTFHMRTGEATITLQDVEILFGMVIDGSPIILNGADALGITCRQENDI</sequence>
<feature type="domain" description="Aminotransferase-like plant mobile" evidence="1">
    <location>
        <begin position="36"/>
        <end position="92"/>
    </location>
</feature>
<dbReference type="PANTHER" id="PTHR46033:SF8">
    <property type="entry name" value="PROTEIN MAINTENANCE OF MERISTEMS-LIKE"/>
    <property type="match status" value="1"/>
</dbReference>
<dbReference type="GO" id="GO:0010073">
    <property type="term" value="P:meristem maintenance"/>
    <property type="evidence" value="ECO:0007669"/>
    <property type="project" value="InterPro"/>
</dbReference>